<dbReference type="EMBL" id="KF900637">
    <property type="protein sequence ID" value="AIF01986.1"/>
    <property type="molecule type" value="Genomic_DNA"/>
</dbReference>
<feature type="domain" description="CARDB" evidence="1">
    <location>
        <begin position="293"/>
        <end position="421"/>
    </location>
</feature>
<name>A0A075GD57_9EURY</name>
<protein>
    <recommendedName>
        <fullName evidence="1">CARDB domain-containing protein</fullName>
    </recommendedName>
</protein>
<dbReference type="InterPro" id="IPR013783">
    <property type="entry name" value="Ig-like_fold"/>
</dbReference>
<reference evidence="2" key="1">
    <citation type="journal article" date="2014" name="Genome Biol. Evol.">
        <title>Pangenome evidence for extensive interdomain horizontal transfer affecting lineage core and shell genes in uncultured planktonic thaumarchaeota and euryarchaeota.</title>
        <authorList>
            <person name="Deschamps P."/>
            <person name="Zivanovic Y."/>
            <person name="Moreira D."/>
            <person name="Rodriguez-Valera F."/>
            <person name="Lopez-Garcia P."/>
        </authorList>
    </citation>
    <scope>NUCLEOTIDE SEQUENCE</scope>
</reference>
<accession>A0A075GD57</accession>
<dbReference type="AlphaFoldDB" id="A0A075GD57"/>
<dbReference type="InterPro" id="IPR011635">
    <property type="entry name" value="CARDB"/>
</dbReference>
<dbReference type="Pfam" id="PF07705">
    <property type="entry name" value="CARDB"/>
    <property type="match status" value="1"/>
</dbReference>
<evidence type="ECO:0000313" key="2">
    <source>
        <dbReference type="EMBL" id="AIF01986.1"/>
    </source>
</evidence>
<proteinExistence type="predicted"/>
<evidence type="ECO:0000259" key="1">
    <source>
        <dbReference type="Pfam" id="PF07705"/>
    </source>
</evidence>
<dbReference type="Gene3D" id="2.60.40.10">
    <property type="entry name" value="Immunoglobulins"/>
    <property type="match status" value="1"/>
</dbReference>
<organism evidence="2">
    <name type="scientific">uncultured marine group II/III euryarchaeote KM3_152_H07</name>
    <dbReference type="NCBI Taxonomy" id="1457895"/>
    <lineage>
        <taxon>Archaea</taxon>
        <taxon>Methanobacteriati</taxon>
        <taxon>Methanobacteriota</taxon>
        <taxon>environmental samples</taxon>
    </lineage>
</organism>
<sequence length="463" mass="48539">MMAMKPEESNANGGRRMLVALIAGALLFTSLALTSTVSAASPITLASSASTGNVLAGESVTFTLTLTSSDSTYNYQTVKLYGSWLSGTDWPYVFEDSSGNELTGQSIDVAKGGTATAYLSVYCLGACTGGTSNTITVYGKSDPRYMTVDGDDNAGDPASSSNATNSIDIVVTAVNAYTVDVTAESTSAASSNKVYQGETTVWRYTVTNTGWNDDTYDFSVSTTANGWTLTTGLSNGLEVKGQSNTVATHSHTGEMTITPFAGASPGTYTVTISATSSNGASDSDTISVTLPEPDLEIKATDISFSHTSAWITARGNSQLVTITAKVRNNGGDVDTAGNSATNVDVWFTVDGSTVGTVQYVSSLGHGDEETVSVSYKPNRPHSDSETGLPVKVMVDQYNNLDGSKPEDKAIKESDETNNEASTTFKVVRIKTANPSFYLGFTALTASVGAAVLLSRYYRSEDEE</sequence>